<name>A0AA95HQB1_9BACT</name>
<feature type="coiled-coil region" evidence="1">
    <location>
        <begin position="25"/>
        <end position="52"/>
    </location>
</feature>
<dbReference type="AlphaFoldDB" id="A0AA95HQB1"/>
<dbReference type="PROSITE" id="PS51257">
    <property type="entry name" value="PROKAR_LIPOPROTEIN"/>
    <property type="match status" value="1"/>
</dbReference>
<dbReference type="Proteomes" id="UP001177934">
    <property type="component" value="Chromosome"/>
</dbReference>
<keyword evidence="1" id="KW-0175">Coiled coil</keyword>
<sequence>MNKKFLSAVLFGALMVSSTGTFTSCKDYDDDIDNLQGQIDGVKSQIAALESKINEGKWITNVTPSAEGLTITMSDGQTFNITNGKNGTDGAAGTPGTEWTISEDGFWVCNGEKTDVKAVGEKGEAGQQEVKFENGKWYLWNGTEFVEFKASAETTGNVPYYYTDPNDQNYAILVVYDKDGKNEQKLRLPLNEGLAQITVVQGNTLSFNYAISKEGAGWASWNGPKAKPAKGEYIVTQSNNQLMVQVTPANYDLSGAELKIVDSKDQIVPVKVGKAEAYTGLITSSRATSPAGLYTVSVEATDITDANTETYATRQNGSKVAVALIVDDNVRSAFDGDFKFSLDKVVDNKKIEFGAWNSSFTQVETSANAVPAKDFALAVDQPEYLYDAFVTMYDASEISGRELTDIEKKAITQAKADSVKYGISFDGLTIKSNDKANGTVSFSVHYMNTIGKVRSCNVMLTYGTPETPAETFTEMGVTAHTAISNNKATWGNNGQYLIADFTPYFDSMSEAERLVWNADINSVNVEATGMEYNNVKGQTKWVYEDAETGRTETKLITLVSVSNDLKDNKSYIWLGADNKVAAQAKDYKYLVLPLTDDYKHNNQNIAIENGGTYTVKVALKNAESKAIAYVEVPFTIAEPSSASIASAYTPSAKYYKDGVFTLLNNETTSTTAMFSAGTFNFKNAQAKDEKFTLTIADDKASASLSANNSTEAGKTYTLTGAKVKYINREYPMGDISVKFAKPAGSTFETTKSLVIANNGKLVLKYLTDIDNTNAEEVAKYFATYKVLDSAGSIVDVTSVTVKMYNGNTEITGASATLATDNKDLTINMGNIGNTNDVTYTLKLTINGDREVSTPIVIKGTAAQ</sequence>
<evidence type="ECO:0000313" key="4">
    <source>
        <dbReference type="Proteomes" id="UP001177934"/>
    </source>
</evidence>
<dbReference type="EMBL" id="CP126056">
    <property type="protein sequence ID" value="WHX10144.1"/>
    <property type="molecule type" value="Genomic_DNA"/>
</dbReference>
<protein>
    <submittedName>
        <fullName evidence="3">PL29 family lyase N-terminal domain-containing protein</fullName>
    </submittedName>
</protein>
<proteinExistence type="predicted"/>
<feature type="chain" id="PRO_5041679242" evidence="2">
    <location>
        <begin position="24"/>
        <end position="863"/>
    </location>
</feature>
<gene>
    <name evidence="3" type="ORF">QNN11_00680</name>
</gene>
<evidence type="ECO:0000256" key="1">
    <source>
        <dbReference type="SAM" id="Coils"/>
    </source>
</evidence>
<accession>A0AA95HQB1</accession>
<keyword evidence="2" id="KW-0732">Signal</keyword>
<keyword evidence="3" id="KW-0456">Lyase</keyword>
<dbReference type="GO" id="GO:0016829">
    <property type="term" value="F:lyase activity"/>
    <property type="evidence" value="ECO:0007669"/>
    <property type="project" value="UniProtKB-KW"/>
</dbReference>
<evidence type="ECO:0000256" key="2">
    <source>
        <dbReference type="SAM" id="SignalP"/>
    </source>
</evidence>
<reference evidence="3" key="1">
    <citation type="journal article" date="2023" name="Nat. Commun.">
        <title>Identification of a novel Human Milk Oligosaccharides utilization cluster in the infant gut commensal Bacteroides dorei.</title>
        <authorList>
            <person name="Kijner S."/>
            <person name="Ennis D."/>
            <person name="Shmorak S."/>
            <person name="Florentin A."/>
            <person name="Yassour M."/>
        </authorList>
    </citation>
    <scope>NUCLEOTIDE SEQUENCE</scope>
    <source>
        <strain evidence="3">2</strain>
    </source>
</reference>
<organism evidence="3 4">
    <name type="scientific">Phocaeicola dorei</name>
    <dbReference type="NCBI Taxonomy" id="357276"/>
    <lineage>
        <taxon>Bacteria</taxon>
        <taxon>Pseudomonadati</taxon>
        <taxon>Bacteroidota</taxon>
        <taxon>Bacteroidia</taxon>
        <taxon>Bacteroidales</taxon>
        <taxon>Bacteroidaceae</taxon>
        <taxon>Phocaeicola</taxon>
    </lineage>
</organism>
<feature type="signal peptide" evidence="2">
    <location>
        <begin position="1"/>
        <end position="23"/>
    </location>
</feature>
<evidence type="ECO:0000313" key="3">
    <source>
        <dbReference type="EMBL" id="WHX10144.1"/>
    </source>
</evidence>